<evidence type="ECO:0000313" key="1">
    <source>
        <dbReference type="EMBL" id="GBL75926.1"/>
    </source>
</evidence>
<name>A0A4Y2A9K2_ARAVE</name>
<comment type="caution">
    <text evidence="1">The sequence shown here is derived from an EMBL/GenBank/DDBJ whole genome shotgun (WGS) entry which is preliminary data.</text>
</comment>
<evidence type="ECO:0000313" key="2">
    <source>
        <dbReference type="Proteomes" id="UP000499080"/>
    </source>
</evidence>
<gene>
    <name evidence="1" type="ORF">AVEN_234259_1</name>
</gene>
<protein>
    <submittedName>
        <fullName evidence="1">Uncharacterized protein</fullName>
    </submittedName>
</protein>
<reference evidence="1 2" key="1">
    <citation type="journal article" date="2019" name="Sci. Rep.">
        <title>Orb-weaving spider Araneus ventricosus genome elucidates the spidroin gene catalogue.</title>
        <authorList>
            <person name="Kono N."/>
            <person name="Nakamura H."/>
            <person name="Ohtoshi R."/>
            <person name="Moran D.A.P."/>
            <person name="Shinohara A."/>
            <person name="Yoshida Y."/>
            <person name="Fujiwara M."/>
            <person name="Mori M."/>
            <person name="Tomita M."/>
            <person name="Arakawa K."/>
        </authorList>
    </citation>
    <scope>NUCLEOTIDE SEQUENCE [LARGE SCALE GENOMIC DNA]</scope>
</reference>
<dbReference type="Proteomes" id="UP000499080">
    <property type="component" value="Unassembled WGS sequence"/>
</dbReference>
<dbReference type="AlphaFoldDB" id="A0A4Y2A9K2"/>
<proteinExistence type="predicted"/>
<organism evidence="1 2">
    <name type="scientific">Araneus ventricosus</name>
    <name type="common">Orbweaver spider</name>
    <name type="synonym">Epeira ventricosa</name>
    <dbReference type="NCBI Taxonomy" id="182803"/>
    <lineage>
        <taxon>Eukaryota</taxon>
        <taxon>Metazoa</taxon>
        <taxon>Ecdysozoa</taxon>
        <taxon>Arthropoda</taxon>
        <taxon>Chelicerata</taxon>
        <taxon>Arachnida</taxon>
        <taxon>Araneae</taxon>
        <taxon>Araneomorphae</taxon>
        <taxon>Entelegynae</taxon>
        <taxon>Araneoidea</taxon>
        <taxon>Araneidae</taxon>
        <taxon>Araneus</taxon>
    </lineage>
</organism>
<sequence>MWLGPEILKLIICLWHGMFQEKGEERRGFYVLICWTPEVVRKREAAVGGIVKRLAKFSTDTAVLQVFSESEKIGWERPLPCDKLDELSLPVMTSKSYIFMTSYVEPLMPSSQRICHLASARCLRSCFALLLGRGTVSIAVCLHRHDCLFGQLISFLIPQVPYVSFNPIQPDVMSVVQRVLNEFGY</sequence>
<accession>A0A4Y2A9K2</accession>
<dbReference type="EMBL" id="BGPR01000009">
    <property type="protein sequence ID" value="GBL75926.1"/>
    <property type="molecule type" value="Genomic_DNA"/>
</dbReference>
<keyword evidence="2" id="KW-1185">Reference proteome</keyword>